<reference evidence="1" key="1">
    <citation type="submission" date="2018-06" db="EMBL/GenBank/DDBJ databases">
        <authorList>
            <person name="Zhirakovskaya E."/>
        </authorList>
    </citation>
    <scope>NUCLEOTIDE SEQUENCE</scope>
</reference>
<sequence length="668" mass="73590">MPFKLGFVAGSLDTQAAVDCDYFFDLRGNEQSYASAVGSSLKRLPNPFDYDALWEAFADPKVALAGLRLAYDGHIDIDLDVAIGKKFSFAEDVSLSADLTVNVGVKRPGSFELTMRAGRLAVGGGRTIIISLSRGKAKARSYALGLGLELDLSGIAPRIHRLLSDALGHWDEGLADIKPFLSPGTWVKDNLPSELDDALSGLLKNDKLRRALSDDLMLIIGRKADDDSAVISWLKQEVTGKLDDISLKATSEAEEVSKQIIGKISNQLPSVLQGKLEGKLEAVVGALLKTMTSKFEDTAGDIFDKGDPKKLGSSLKKLGDMVGDKVEDLDDMLARIRGLVGRYDGLFRKVVDATKDSARAKISASLEIEEQRIEEESFQFSGEFLEQSEDTRRIFKALLHGKFQQAAMTLTEETPGFELDRAKSSVTRFSERSTRLGYEVVLFGFSLSGHNLLSSSASIAVSGDGHIEVEAEGVRERELSALGESRSVRFVVGNSILLARASEGKPPGEKRFLDLGLHFSHKDKSLKRKELEMLIGSLQDERLLPDGAMRQAADIFTEWSGKGSNSKIRANVDIRFMLRPEGPTKLLQISANDVGNSLDRREQVEVFRTIMNAMRETEQLRERTYERALKIVSKMTRIEGPDAGDDAFLLYVHDFSRKPSRNRGEYAD</sequence>
<proteinExistence type="predicted"/>
<organism evidence="1">
    <name type="scientific">hydrothermal vent metagenome</name>
    <dbReference type="NCBI Taxonomy" id="652676"/>
    <lineage>
        <taxon>unclassified sequences</taxon>
        <taxon>metagenomes</taxon>
        <taxon>ecological metagenomes</taxon>
    </lineage>
</organism>
<evidence type="ECO:0000313" key="1">
    <source>
        <dbReference type="EMBL" id="VAW01503.1"/>
    </source>
</evidence>
<protein>
    <submittedName>
        <fullName evidence="1">Uncharacterized protein</fullName>
    </submittedName>
</protein>
<feature type="non-terminal residue" evidence="1">
    <location>
        <position position="668"/>
    </location>
</feature>
<dbReference type="EMBL" id="UOEF01000325">
    <property type="protein sequence ID" value="VAW01503.1"/>
    <property type="molecule type" value="Genomic_DNA"/>
</dbReference>
<accession>A0A3B0SC11</accession>
<gene>
    <name evidence="1" type="ORF">MNBD_ALPHA04-2219</name>
</gene>
<name>A0A3B0SC11_9ZZZZ</name>
<dbReference type="AlphaFoldDB" id="A0A3B0SC11"/>